<gene>
    <name evidence="2" type="ORF">AZI87_02760</name>
</gene>
<reference evidence="2 3" key="1">
    <citation type="submission" date="2016-03" db="EMBL/GenBank/DDBJ databases">
        <authorList>
            <person name="Ploux O."/>
        </authorList>
    </citation>
    <scope>NUCLEOTIDE SEQUENCE [LARGE SCALE GENOMIC DNA]</scope>
    <source>
        <strain evidence="2 3">EC13</strain>
    </source>
</reference>
<accession>A0A161PDD0</accession>
<name>A0A161PDD0_BDEBC</name>
<comment type="caution">
    <text evidence="2">The sequence shown here is derived from an EMBL/GenBank/DDBJ whole genome shotgun (WGS) entry which is preliminary data.</text>
</comment>
<sequence>MDHCKLILSILSFILLFSFNENSEAYIPQRGNVHTSIGPYFFRTNYDGEGSEPGYKTGVNWVIIGDVNDRGSLEFTTTFMNKQFVGRDDGYVVIEETQVVHAAAGYRRWFGERFSAVMSLYTSYPLGDSEKIYNTFPGNPVTTYAQENAETGLDFGLQAELWSRGRYALTTEGRYSWALTKKHDEFSDQYGLMIVIRYFFQGQNTPREDIDILK</sequence>
<feature type="signal peptide" evidence="1">
    <location>
        <begin position="1"/>
        <end position="23"/>
    </location>
</feature>
<protein>
    <recommendedName>
        <fullName evidence="4">Outer membrane protein beta-barrel domain-containing protein</fullName>
    </recommendedName>
</protein>
<dbReference type="EMBL" id="LUKD01000001">
    <property type="protein sequence ID" value="KYG68194.1"/>
    <property type="molecule type" value="Genomic_DNA"/>
</dbReference>
<evidence type="ECO:0000313" key="3">
    <source>
        <dbReference type="Proteomes" id="UP000075799"/>
    </source>
</evidence>
<evidence type="ECO:0000313" key="2">
    <source>
        <dbReference type="EMBL" id="KYG68194.1"/>
    </source>
</evidence>
<evidence type="ECO:0008006" key="4">
    <source>
        <dbReference type="Google" id="ProtNLM"/>
    </source>
</evidence>
<dbReference type="OrthoDB" id="5291774at2"/>
<evidence type="ECO:0000256" key="1">
    <source>
        <dbReference type="SAM" id="SignalP"/>
    </source>
</evidence>
<organism evidence="2 3">
    <name type="scientific">Bdellovibrio bacteriovorus</name>
    <dbReference type="NCBI Taxonomy" id="959"/>
    <lineage>
        <taxon>Bacteria</taxon>
        <taxon>Pseudomonadati</taxon>
        <taxon>Bdellovibrionota</taxon>
        <taxon>Bdellovibrionia</taxon>
        <taxon>Bdellovibrionales</taxon>
        <taxon>Pseudobdellovibrionaceae</taxon>
        <taxon>Bdellovibrio</taxon>
    </lineage>
</organism>
<proteinExistence type="predicted"/>
<keyword evidence="1" id="KW-0732">Signal</keyword>
<feature type="chain" id="PRO_5007825286" description="Outer membrane protein beta-barrel domain-containing protein" evidence="1">
    <location>
        <begin position="24"/>
        <end position="214"/>
    </location>
</feature>
<dbReference type="Proteomes" id="UP000075799">
    <property type="component" value="Unassembled WGS sequence"/>
</dbReference>
<dbReference type="AlphaFoldDB" id="A0A161PDD0"/>
<dbReference type="RefSeq" id="WP_063204892.1">
    <property type="nucleotide sequence ID" value="NZ_LUKD01000001.1"/>
</dbReference>